<comment type="caution">
    <text evidence="1">The sequence shown here is derived from an EMBL/GenBank/DDBJ whole genome shotgun (WGS) entry which is preliminary data.</text>
</comment>
<dbReference type="AlphaFoldDB" id="A0A937HF72"/>
<proteinExistence type="predicted"/>
<reference evidence="1" key="1">
    <citation type="submission" date="2020-10" db="EMBL/GenBank/DDBJ databases">
        <title>Microbiome of the Black Sea water column analyzed by genome centric metagenomics.</title>
        <authorList>
            <person name="Cabello-Yeves P.J."/>
            <person name="Callieri C."/>
            <person name="Picazo A."/>
            <person name="Mehrshad M."/>
            <person name="Haro-Moreno J.M."/>
            <person name="Roda-Garcia J."/>
            <person name="Dzembekova N."/>
            <person name="Slabakova V."/>
            <person name="Slabakova N."/>
            <person name="Moncheva S."/>
            <person name="Rodriguez-Valera F."/>
        </authorList>
    </citation>
    <scope>NUCLEOTIDE SEQUENCE</scope>
    <source>
        <strain evidence="1">BS307-5m-G5</strain>
    </source>
</reference>
<evidence type="ECO:0000313" key="2">
    <source>
        <dbReference type="Proteomes" id="UP000785783"/>
    </source>
</evidence>
<dbReference type="EMBL" id="JADHOK010000001">
    <property type="protein sequence ID" value="MBL6761109.1"/>
    <property type="molecule type" value="Genomic_DNA"/>
</dbReference>
<accession>A0A937HF72</accession>
<organism evidence="1 2">
    <name type="scientific">PS1 clade bacterium</name>
    <dbReference type="NCBI Taxonomy" id="2175152"/>
    <lineage>
        <taxon>Bacteria</taxon>
        <taxon>Pseudomonadati</taxon>
        <taxon>Pseudomonadota</taxon>
        <taxon>Alphaproteobacteria</taxon>
        <taxon>PS1 clade</taxon>
    </lineage>
</organism>
<dbReference type="Proteomes" id="UP000785783">
    <property type="component" value="Unassembled WGS sequence"/>
</dbReference>
<sequence length="207" mass="24114">MSFDYDRMKQDVIDFFEVDMSVERNRDQIALLKTRHRSILLGFRFDTMHLAKEKEKFIIAIKKFGVAINELSRVHPLLQRAMSNGAHFDLGGYGDAMQALRVFNEQLGYVEKIEERREEFFRVDIEKLAAVDLIIRYQNFFREGRLNNWNGDKPKNLNGASKLGKLLHEGFPVFQVDATNIRGAYSNWRQLLAIEEESGRVSVLPEE</sequence>
<name>A0A937HF72_9PROT</name>
<gene>
    <name evidence="1" type="ORF">ISQ19_00255</name>
</gene>
<evidence type="ECO:0000313" key="1">
    <source>
        <dbReference type="EMBL" id="MBL6761109.1"/>
    </source>
</evidence>
<protein>
    <submittedName>
        <fullName evidence="1">Uncharacterized protein</fullName>
    </submittedName>
</protein>